<dbReference type="Pfam" id="PF05815">
    <property type="entry name" value="AcMNPV_Orf101"/>
    <property type="match status" value="1"/>
</dbReference>
<organism evidence="1 2">
    <name type="scientific">Hemileuca sp. nucleopolyhedrovirus</name>
    <dbReference type="NCBI Taxonomy" id="1367203"/>
    <lineage>
        <taxon>Viruses</taxon>
        <taxon>Viruses incertae sedis</taxon>
        <taxon>Naldaviricetes</taxon>
        <taxon>Lefavirales</taxon>
        <taxon>Baculoviridae</taxon>
        <taxon>Alphabaculovirus</taxon>
        <taxon>Alphabaculovirus heleucae</taxon>
        <taxon>Hemileuca species nucleopolyhedrovirus</taxon>
    </lineage>
</organism>
<proteinExistence type="predicted"/>
<accession>S5MK53</accession>
<reference evidence="1 2" key="1">
    <citation type="journal article" date="2013" name="Virus Genes">
        <title>The genome of a baculovirus isolated from Hemileuca sp. encodes a serpin ortholog.</title>
        <authorList>
            <person name="Rohrmann G.F."/>
            <person name="Erlandson M.A."/>
            <person name="Theilmann D.A."/>
        </authorList>
    </citation>
    <scope>NUCLEOTIDE SEQUENCE [LARGE SCALE GENOMIC DNA]</scope>
</reference>
<gene>
    <name evidence="1" type="ORF">Hesp089</name>
</gene>
<dbReference type="GeneID" id="16489491"/>
<dbReference type="KEGG" id="vg:16489491"/>
<dbReference type="RefSeq" id="YP_008378305.1">
    <property type="nucleotide sequence ID" value="NC_021923.1"/>
</dbReference>
<dbReference type="Proteomes" id="UP000203768">
    <property type="component" value="Segment"/>
</dbReference>
<keyword evidence="2" id="KW-1185">Reference proteome</keyword>
<sequence>MSSVDLFNEMVILRDKVDPQMQMDIWPKLFHLLPDPNDATIDLSFDEFIEFMTNVAAASANRNLSDNAALASEHVSANENITAGRRRNVNNIAVDTATDTGRGILNVFSRGGGAAARNRIIDNDVVSGSVNLNTLRKTCQKVLQYYTLNTTSSSDFKVGDLVYCMLYLSKISNYRPLYNLLEQAFGETYECMPNLTADQMYHITNLLRSLLNLPTSTIDFDTVKVLRASLNKIMNYPLTRFPRIIIIPNTGLSRDKRCTIEDLLLERGEKLARFEPEHQILASNMDSNKIPYCDDEDAINDLLKTTDEFSLERMFYNAANSMFYTTMENYAVSNCKFDIEDYNNIFKTMDEFKQLSDKCGITAKNPKITDSMNVYLNGASASSKRKKY</sequence>
<dbReference type="EMBL" id="KF158713">
    <property type="protein sequence ID" value="AGR56841.1"/>
    <property type="molecule type" value="Genomic_DNA"/>
</dbReference>
<name>S5MK53_9ABAC</name>
<dbReference type="OrthoDB" id="7368at10239"/>
<dbReference type="InterPro" id="IPR008562">
    <property type="entry name" value="AcMNPV_C42"/>
</dbReference>
<evidence type="ECO:0000313" key="2">
    <source>
        <dbReference type="Proteomes" id="UP000203768"/>
    </source>
</evidence>
<evidence type="ECO:0000313" key="1">
    <source>
        <dbReference type="EMBL" id="AGR56841.1"/>
    </source>
</evidence>
<protein>
    <submittedName>
        <fullName evidence="1">Ac101</fullName>
    </submittedName>
</protein>